<evidence type="ECO:0000259" key="6">
    <source>
        <dbReference type="Pfam" id="PF06271"/>
    </source>
</evidence>
<dbReference type="Pfam" id="PF06271">
    <property type="entry name" value="RDD"/>
    <property type="match status" value="1"/>
</dbReference>
<dbReference type="EMBL" id="CP019336">
    <property type="protein sequence ID" value="AUC22024.1"/>
    <property type="molecule type" value="Genomic_DNA"/>
</dbReference>
<evidence type="ECO:0000313" key="8">
    <source>
        <dbReference type="Proteomes" id="UP000232721"/>
    </source>
</evidence>
<evidence type="ECO:0000313" key="7">
    <source>
        <dbReference type="EMBL" id="AUC22024.1"/>
    </source>
</evidence>
<keyword evidence="8" id="KW-1185">Reference proteome</keyword>
<keyword evidence="3 5" id="KW-1133">Transmembrane helix</keyword>
<reference evidence="7 8" key="1">
    <citation type="submission" date="2017-02" db="EMBL/GenBank/DDBJ databases">
        <title>Trade-off between light-utilization and light-protection in marine flavobacteria.</title>
        <authorList>
            <person name="Kumagai Y."/>
            <person name="Yoshizawa S."/>
            <person name="Kogure K."/>
            <person name="Iwasaki W."/>
        </authorList>
    </citation>
    <scope>NUCLEOTIDE SEQUENCE [LARGE SCALE GENOMIC DNA]</scope>
    <source>
        <strain evidence="7 8">KCTC 23670</strain>
    </source>
</reference>
<sequence length="155" mass="17061">MNETNLTTEIKTEPNIGNRFAAGIVDYIIIFGVTFFLVFTLGEPNDAGGYSLNGLPGLIPIVFWLIMTVGLEVGFGATAGNYLVGLKPIPKSGTNRKLTFKESFKRHLLDPIDMLFFGLVGIVTIKNTELNQRVGDLWAKTIVVPIKSLSEIKMR</sequence>
<evidence type="ECO:0000256" key="4">
    <source>
        <dbReference type="ARBA" id="ARBA00023136"/>
    </source>
</evidence>
<comment type="subcellular location">
    <subcellularLocation>
        <location evidence="1">Membrane</location>
        <topology evidence="1">Multi-pass membrane protein</topology>
    </subcellularLocation>
</comment>
<name>A0ABM6PYU3_9FLAO</name>
<organism evidence="7 8">
    <name type="scientific">Polaribacter sejongensis</name>
    <dbReference type="NCBI Taxonomy" id="985043"/>
    <lineage>
        <taxon>Bacteria</taxon>
        <taxon>Pseudomonadati</taxon>
        <taxon>Bacteroidota</taxon>
        <taxon>Flavobacteriia</taxon>
        <taxon>Flavobacteriales</taxon>
        <taxon>Flavobacteriaceae</taxon>
    </lineage>
</organism>
<evidence type="ECO:0000256" key="3">
    <source>
        <dbReference type="ARBA" id="ARBA00022989"/>
    </source>
</evidence>
<accession>A0ABM6PYU3</accession>
<keyword evidence="2 5" id="KW-0812">Transmembrane</keyword>
<evidence type="ECO:0000256" key="5">
    <source>
        <dbReference type="SAM" id="Phobius"/>
    </source>
</evidence>
<gene>
    <name evidence="7" type="ORF">BTO15_07915</name>
</gene>
<feature type="transmembrane region" description="Helical" evidence="5">
    <location>
        <begin position="20"/>
        <end position="41"/>
    </location>
</feature>
<protein>
    <submittedName>
        <fullName evidence="7">Transporter</fullName>
    </submittedName>
</protein>
<feature type="domain" description="RDD" evidence="6">
    <location>
        <begin position="14"/>
        <end position="140"/>
    </location>
</feature>
<evidence type="ECO:0000256" key="1">
    <source>
        <dbReference type="ARBA" id="ARBA00004141"/>
    </source>
</evidence>
<proteinExistence type="predicted"/>
<dbReference type="Proteomes" id="UP000232721">
    <property type="component" value="Chromosome"/>
</dbReference>
<keyword evidence="4 5" id="KW-0472">Membrane</keyword>
<dbReference type="InterPro" id="IPR010432">
    <property type="entry name" value="RDD"/>
</dbReference>
<feature type="transmembrane region" description="Helical" evidence="5">
    <location>
        <begin position="61"/>
        <end position="86"/>
    </location>
</feature>
<dbReference type="RefSeq" id="WP_208891023.1">
    <property type="nucleotide sequence ID" value="NZ_CP019336.1"/>
</dbReference>
<evidence type="ECO:0000256" key="2">
    <source>
        <dbReference type="ARBA" id="ARBA00022692"/>
    </source>
</evidence>